<dbReference type="Proteomes" id="UP000199021">
    <property type="component" value="Unassembled WGS sequence"/>
</dbReference>
<dbReference type="AlphaFoldDB" id="A0A1H9KFQ7"/>
<keyword evidence="2" id="KW-1185">Reference proteome</keyword>
<gene>
    <name evidence="1" type="ORF">SAMN05444359_12091</name>
</gene>
<dbReference type="EMBL" id="FOFB01000020">
    <property type="protein sequence ID" value="SEQ97990.1"/>
    <property type="molecule type" value="Genomic_DNA"/>
</dbReference>
<sequence>MGQLPLLFQPCLHLRLRLIIGKQVAPKSNIHVFAFTIPSVFAYFCRPNTLPYSYCLSANSLPWTYGFNMLFGCVTFVFQKTTSVFPH</sequence>
<protein>
    <submittedName>
        <fullName evidence="1">Uncharacterized protein</fullName>
    </submittedName>
</protein>
<dbReference type="STRING" id="478744.SAMN05444359_12091"/>
<proteinExistence type="predicted"/>
<accession>A0A1H9KFQ7</accession>
<reference evidence="2" key="1">
    <citation type="submission" date="2016-10" db="EMBL/GenBank/DDBJ databases">
        <authorList>
            <person name="Varghese N."/>
            <person name="Submissions S."/>
        </authorList>
    </citation>
    <scope>NUCLEOTIDE SEQUENCE [LARGE SCALE GENOMIC DNA]</scope>
    <source>
        <strain evidence="2">DSM 24740</strain>
    </source>
</reference>
<organism evidence="1 2">
    <name type="scientific">Neolewinella agarilytica</name>
    <dbReference type="NCBI Taxonomy" id="478744"/>
    <lineage>
        <taxon>Bacteria</taxon>
        <taxon>Pseudomonadati</taxon>
        <taxon>Bacteroidota</taxon>
        <taxon>Saprospiria</taxon>
        <taxon>Saprospirales</taxon>
        <taxon>Lewinellaceae</taxon>
        <taxon>Neolewinella</taxon>
    </lineage>
</organism>
<dbReference type="InParanoid" id="A0A1H9KFQ7"/>
<evidence type="ECO:0000313" key="1">
    <source>
        <dbReference type="EMBL" id="SEQ97990.1"/>
    </source>
</evidence>
<evidence type="ECO:0000313" key="2">
    <source>
        <dbReference type="Proteomes" id="UP000199021"/>
    </source>
</evidence>
<name>A0A1H9KFQ7_9BACT</name>